<accession>A0A811LDM6</accession>
<reference evidence="8" key="1">
    <citation type="submission" date="2020-09" db="EMBL/GenBank/DDBJ databases">
        <authorList>
            <person name="Kikuchi T."/>
        </authorList>
    </citation>
    <scope>NUCLEOTIDE SEQUENCE</scope>
    <source>
        <strain evidence="8">SH1</strain>
    </source>
</reference>
<keyword evidence="5" id="KW-0539">Nucleus</keyword>
<evidence type="ECO:0000256" key="1">
    <source>
        <dbReference type="ARBA" id="ARBA00004123"/>
    </source>
</evidence>
<evidence type="ECO:0000256" key="5">
    <source>
        <dbReference type="ARBA" id="ARBA00023242"/>
    </source>
</evidence>
<organism evidence="8 9">
    <name type="scientific">Bursaphelenchus okinawaensis</name>
    <dbReference type="NCBI Taxonomy" id="465554"/>
    <lineage>
        <taxon>Eukaryota</taxon>
        <taxon>Metazoa</taxon>
        <taxon>Ecdysozoa</taxon>
        <taxon>Nematoda</taxon>
        <taxon>Chromadorea</taxon>
        <taxon>Rhabditida</taxon>
        <taxon>Tylenchina</taxon>
        <taxon>Tylenchomorpha</taxon>
        <taxon>Aphelenchoidea</taxon>
        <taxon>Aphelenchoididae</taxon>
        <taxon>Bursaphelenchus</taxon>
    </lineage>
</organism>
<dbReference type="Gene3D" id="1.20.5.170">
    <property type="match status" value="1"/>
</dbReference>
<dbReference type="GO" id="GO:0000978">
    <property type="term" value="F:RNA polymerase II cis-regulatory region sequence-specific DNA binding"/>
    <property type="evidence" value="ECO:0007669"/>
    <property type="project" value="TreeGrafter"/>
</dbReference>
<dbReference type="InterPro" id="IPR046347">
    <property type="entry name" value="bZIP_sf"/>
</dbReference>
<evidence type="ECO:0000313" key="9">
    <source>
        <dbReference type="Proteomes" id="UP000614601"/>
    </source>
</evidence>
<feature type="region of interest" description="Disordered" evidence="6">
    <location>
        <begin position="143"/>
        <end position="163"/>
    </location>
</feature>
<gene>
    <name evidence="8" type="ORF">BOKJ2_LOCUS11993</name>
</gene>
<dbReference type="GO" id="GO:0000981">
    <property type="term" value="F:DNA-binding transcription factor activity, RNA polymerase II-specific"/>
    <property type="evidence" value="ECO:0007669"/>
    <property type="project" value="TreeGrafter"/>
</dbReference>
<keyword evidence="9" id="KW-1185">Reference proteome</keyword>
<evidence type="ECO:0000259" key="7">
    <source>
        <dbReference type="PROSITE" id="PS50217"/>
    </source>
</evidence>
<feature type="domain" description="BZIP" evidence="7">
    <location>
        <begin position="86"/>
        <end position="149"/>
    </location>
</feature>
<dbReference type="EMBL" id="CAJFCW020000005">
    <property type="protein sequence ID" value="CAG9121969.1"/>
    <property type="molecule type" value="Genomic_DNA"/>
</dbReference>
<dbReference type="GO" id="GO:0005634">
    <property type="term" value="C:nucleus"/>
    <property type="evidence" value="ECO:0007669"/>
    <property type="project" value="UniProtKB-SubCell"/>
</dbReference>
<comment type="subcellular location">
    <subcellularLocation>
        <location evidence="1">Nucleus</location>
    </subcellularLocation>
</comment>
<dbReference type="Proteomes" id="UP000783686">
    <property type="component" value="Unassembled WGS sequence"/>
</dbReference>
<protein>
    <recommendedName>
        <fullName evidence="7">BZIP domain-containing protein</fullName>
    </recommendedName>
</protein>
<feature type="compositionally biased region" description="Polar residues" evidence="6">
    <location>
        <begin position="67"/>
        <end position="76"/>
    </location>
</feature>
<evidence type="ECO:0000256" key="4">
    <source>
        <dbReference type="ARBA" id="ARBA00023163"/>
    </source>
</evidence>
<evidence type="ECO:0000256" key="6">
    <source>
        <dbReference type="SAM" id="MobiDB-lite"/>
    </source>
</evidence>
<dbReference type="InterPro" id="IPR004827">
    <property type="entry name" value="bZIP"/>
</dbReference>
<dbReference type="SUPFAM" id="SSF57959">
    <property type="entry name" value="Leucine zipper domain"/>
    <property type="match status" value="1"/>
</dbReference>
<evidence type="ECO:0000256" key="3">
    <source>
        <dbReference type="ARBA" id="ARBA00023125"/>
    </source>
</evidence>
<dbReference type="Proteomes" id="UP000614601">
    <property type="component" value="Unassembled WGS sequence"/>
</dbReference>
<dbReference type="PROSITE" id="PS00036">
    <property type="entry name" value="BZIP_BASIC"/>
    <property type="match status" value="1"/>
</dbReference>
<feature type="region of interest" description="Disordered" evidence="6">
    <location>
        <begin position="38"/>
        <end position="84"/>
    </location>
</feature>
<sequence length="163" mass="18696">MEPVQPAEVPEQYQQMYPGGYPMFPSGYYPMYSMMMPGILPQPTQSTTKPGSSLSPPETPESIDESILSQTSQIGRNKTFKSDDERVRYEELRRKNNLAARQSRAKRNKREKEVAVENEVLHQKVKKLQIEMAKIQSELRHYKAEVDQKQASNSRASGADQKF</sequence>
<evidence type="ECO:0000313" key="8">
    <source>
        <dbReference type="EMBL" id="CAD5226269.1"/>
    </source>
</evidence>
<comment type="caution">
    <text evidence="8">The sequence shown here is derived from an EMBL/GenBank/DDBJ whole genome shotgun (WGS) entry which is preliminary data.</text>
</comment>
<dbReference type="AlphaFoldDB" id="A0A811LDM6"/>
<name>A0A811LDM6_9BILA</name>
<dbReference type="PANTHER" id="PTHR11988:SF27">
    <property type="entry name" value="GH27708P"/>
    <property type="match status" value="1"/>
</dbReference>
<keyword evidence="4" id="KW-0804">Transcription</keyword>
<dbReference type="InterPro" id="IPR040223">
    <property type="entry name" value="PAR_bZIP"/>
</dbReference>
<dbReference type="PANTHER" id="PTHR11988">
    <property type="entry name" value="THYROTROPH EMBRYONIC FACTOR RELATED"/>
    <property type="match status" value="1"/>
</dbReference>
<proteinExistence type="predicted"/>
<dbReference type="PROSITE" id="PS50217">
    <property type="entry name" value="BZIP"/>
    <property type="match status" value="1"/>
</dbReference>
<dbReference type="EMBL" id="CAJFDH010000005">
    <property type="protein sequence ID" value="CAD5226269.1"/>
    <property type="molecule type" value="Genomic_DNA"/>
</dbReference>
<evidence type="ECO:0000256" key="2">
    <source>
        <dbReference type="ARBA" id="ARBA00023015"/>
    </source>
</evidence>
<feature type="compositionally biased region" description="Polar residues" evidence="6">
    <location>
        <begin position="42"/>
        <end position="56"/>
    </location>
</feature>
<keyword evidence="3" id="KW-0238">DNA-binding</keyword>
<keyword evidence="2" id="KW-0805">Transcription regulation</keyword>